<dbReference type="AlphaFoldDB" id="A0A7Z7MUE9"/>
<evidence type="ECO:0000313" key="18">
    <source>
        <dbReference type="Proteomes" id="UP000242886"/>
    </source>
</evidence>
<feature type="short sequence motif" description="TonB C-terminal box" evidence="12">
    <location>
        <begin position="670"/>
        <end position="687"/>
    </location>
</feature>
<keyword evidence="10 11" id="KW-0998">Cell outer membrane</keyword>
<keyword evidence="7 13" id="KW-0798">TonB box</keyword>
<dbReference type="InterPro" id="IPR010917">
    <property type="entry name" value="TonB_rcpt_CS"/>
</dbReference>
<keyword evidence="9 17" id="KW-0675">Receptor</keyword>
<evidence type="ECO:0000256" key="4">
    <source>
        <dbReference type="ARBA" id="ARBA00022452"/>
    </source>
</evidence>
<dbReference type="InterPro" id="IPR012910">
    <property type="entry name" value="Plug_dom"/>
</dbReference>
<evidence type="ECO:0000256" key="5">
    <source>
        <dbReference type="ARBA" id="ARBA00022692"/>
    </source>
</evidence>
<evidence type="ECO:0000256" key="6">
    <source>
        <dbReference type="ARBA" id="ARBA00022729"/>
    </source>
</evidence>
<organism evidence="17 18">
    <name type="scientific">Sterolibacterium denitrificans</name>
    <dbReference type="NCBI Taxonomy" id="157592"/>
    <lineage>
        <taxon>Bacteria</taxon>
        <taxon>Pseudomonadati</taxon>
        <taxon>Pseudomonadota</taxon>
        <taxon>Betaproteobacteria</taxon>
        <taxon>Nitrosomonadales</taxon>
        <taxon>Sterolibacteriaceae</taxon>
        <taxon>Sterolibacterium</taxon>
    </lineage>
</organism>
<dbReference type="InterPro" id="IPR000531">
    <property type="entry name" value="Beta-barrel_TonB"/>
</dbReference>
<keyword evidence="18" id="KW-1185">Reference proteome</keyword>
<dbReference type="InterPro" id="IPR036942">
    <property type="entry name" value="Beta-barrel_TonB_sf"/>
</dbReference>
<feature type="domain" description="TonB-dependent receptor-like beta-barrel" evidence="15">
    <location>
        <begin position="263"/>
        <end position="660"/>
    </location>
</feature>
<dbReference type="GO" id="GO:0015344">
    <property type="term" value="F:siderophore uptake transmembrane transporter activity"/>
    <property type="evidence" value="ECO:0007669"/>
    <property type="project" value="TreeGrafter"/>
</dbReference>
<comment type="similarity">
    <text evidence="2 11 13">Belongs to the TonB-dependent receptor family.</text>
</comment>
<feature type="domain" description="TonB-dependent receptor plug" evidence="16">
    <location>
        <begin position="63"/>
        <end position="162"/>
    </location>
</feature>
<dbReference type="SUPFAM" id="SSF56935">
    <property type="entry name" value="Porins"/>
    <property type="match status" value="1"/>
</dbReference>
<keyword evidence="8 11" id="KW-0472">Membrane</keyword>
<name>A0A7Z7MUE9_9PROT</name>
<dbReference type="Gene3D" id="2.40.170.20">
    <property type="entry name" value="TonB-dependent receptor, beta-barrel domain"/>
    <property type="match status" value="1"/>
</dbReference>
<protein>
    <submittedName>
        <fullName evidence="17">TonB-dependent outer membrane receptor</fullName>
    </submittedName>
</protein>
<dbReference type="Pfam" id="PF07715">
    <property type="entry name" value="Plug"/>
    <property type="match status" value="1"/>
</dbReference>
<dbReference type="InterPro" id="IPR037066">
    <property type="entry name" value="Plug_dom_sf"/>
</dbReference>
<feature type="signal peptide" evidence="14">
    <location>
        <begin position="1"/>
        <end position="31"/>
    </location>
</feature>
<evidence type="ECO:0000256" key="14">
    <source>
        <dbReference type="SAM" id="SignalP"/>
    </source>
</evidence>
<evidence type="ECO:0000256" key="11">
    <source>
        <dbReference type="PROSITE-ProRule" id="PRU01360"/>
    </source>
</evidence>
<evidence type="ECO:0000256" key="8">
    <source>
        <dbReference type="ARBA" id="ARBA00023136"/>
    </source>
</evidence>
<dbReference type="PROSITE" id="PS01156">
    <property type="entry name" value="TONB_DEPENDENT_REC_2"/>
    <property type="match status" value="1"/>
</dbReference>
<dbReference type="EMBL" id="LT837803">
    <property type="protein sequence ID" value="SMB22697.1"/>
    <property type="molecule type" value="Genomic_DNA"/>
</dbReference>
<comment type="subcellular location">
    <subcellularLocation>
        <location evidence="1 11">Cell outer membrane</location>
        <topology evidence="1 11">Multi-pass membrane protein</topology>
    </subcellularLocation>
</comment>
<evidence type="ECO:0000256" key="2">
    <source>
        <dbReference type="ARBA" id="ARBA00009810"/>
    </source>
</evidence>
<dbReference type="Gene3D" id="2.170.130.10">
    <property type="entry name" value="TonB-dependent receptor, plug domain"/>
    <property type="match status" value="1"/>
</dbReference>
<keyword evidence="6 14" id="KW-0732">Signal</keyword>
<dbReference type="PANTHER" id="PTHR30069:SF29">
    <property type="entry name" value="HEMOGLOBIN AND HEMOGLOBIN-HAPTOGLOBIN-BINDING PROTEIN 1-RELATED"/>
    <property type="match status" value="1"/>
</dbReference>
<dbReference type="PROSITE" id="PS52016">
    <property type="entry name" value="TONB_DEPENDENT_REC_3"/>
    <property type="match status" value="1"/>
</dbReference>
<evidence type="ECO:0000256" key="9">
    <source>
        <dbReference type="ARBA" id="ARBA00023170"/>
    </source>
</evidence>
<dbReference type="InterPro" id="IPR039426">
    <property type="entry name" value="TonB-dep_rcpt-like"/>
</dbReference>
<evidence type="ECO:0000313" key="17">
    <source>
        <dbReference type="EMBL" id="SMB22697.1"/>
    </source>
</evidence>
<keyword evidence="5 11" id="KW-0812">Transmembrane</keyword>
<evidence type="ECO:0000256" key="13">
    <source>
        <dbReference type="RuleBase" id="RU003357"/>
    </source>
</evidence>
<proteinExistence type="inferred from homology"/>
<sequence length="687" mass="75801">MKPQAHPLPNTRPTLIALAMASALASGSVLAQTSAPPSGSVFTLGTVVVSATAPQSGGISEDQVASVVTSEEIQQFNRENIADALNLLSGITLSHGQKNERRVSIRGFETSKVGLFIDGIPVYIPFDGAVDMNRFTTADLAAIQVAKGFTSVAYGPNTMAGAINLVTRKPVKQLEGNVQLGFGEGNERKASVNVGSNQGLWYIQGGVSYLESDWFRMSSSFVPKPGAALYEDGGERNNSYRKDSKVSLKFGLTPNATDEYAISYLKQEGEKGQPTSTAGTGQTWRWPYWNKESVYLTTRTALGANETLKFKLYHDTFDNAIDMYTNATFTTINGTGSSIYNDKTYGGSVELESTRIKDNTLRLFAFYKKDIHDKNDYSYIPPRYDRMEDTLVSYALENNYQIRSDLLLSLGASHHELKPNKIYKSDNLTLTLPGSQSANDFQAGLFHDWSSSTRLYATASKKTRLPSLQDRYNGAQGRYIENPNLQPEKSVNYEIGYQGTPWQNAKAEAAIFHSTVDNKIQDWYPDPSKNCTAPTVPDPVGNVCQRRNVGEVRYSGIELGLRGQVSAQLELGGNYTHTEPKIISNPNSRSGAKVYDVPKRKATVHARYRPAENLDFIAFVENNSKRWVSDTVELGAYTTLNLKVAYRPMKDLTLEAGVNNAGDKNYEFSSGFPQPGRMWFANGVYTF</sequence>
<dbReference type="RefSeq" id="WP_154716048.1">
    <property type="nucleotide sequence ID" value="NZ_LT837803.1"/>
</dbReference>
<reference evidence="17" key="1">
    <citation type="submission" date="2017-03" db="EMBL/GenBank/DDBJ databases">
        <authorList>
            <consortium name="AG Boll"/>
        </authorList>
    </citation>
    <scope>NUCLEOTIDE SEQUENCE [LARGE SCALE GENOMIC DNA]</scope>
    <source>
        <strain evidence="17">Chol</strain>
    </source>
</reference>
<keyword evidence="4 11" id="KW-1134">Transmembrane beta strand</keyword>
<dbReference type="GO" id="GO:0009279">
    <property type="term" value="C:cell outer membrane"/>
    <property type="evidence" value="ECO:0007669"/>
    <property type="project" value="UniProtKB-SubCell"/>
</dbReference>
<keyword evidence="3 11" id="KW-0813">Transport</keyword>
<evidence type="ECO:0000256" key="3">
    <source>
        <dbReference type="ARBA" id="ARBA00022448"/>
    </source>
</evidence>
<dbReference type="GO" id="GO:0044718">
    <property type="term" value="P:siderophore transmembrane transport"/>
    <property type="evidence" value="ECO:0007669"/>
    <property type="project" value="TreeGrafter"/>
</dbReference>
<dbReference type="CDD" id="cd01347">
    <property type="entry name" value="ligand_gated_channel"/>
    <property type="match status" value="1"/>
</dbReference>
<dbReference type="Pfam" id="PF00593">
    <property type="entry name" value="TonB_dep_Rec_b-barrel"/>
    <property type="match status" value="1"/>
</dbReference>
<evidence type="ECO:0000256" key="10">
    <source>
        <dbReference type="ARBA" id="ARBA00023237"/>
    </source>
</evidence>
<gene>
    <name evidence="17" type="ORF">SDENCHOL_10669</name>
</gene>
<evidence type="ECO:0000256" key="12">
    <source>
        <dbReference type="PROSITE-ProRule" id="PRU10144"/>
    </source>
</evidence>
<feature type="chain" id="PRO_5031375758" evidence="14">
    <location>
        <begin position="32"/>
        <end position="687"/>
    </location>
</feature>
<evidence type="ECO:0000256" key="7">
    <source>
        <dbReference type="ARBA" id="ARBA00023077"/>
    </source>
</evidence>
<accession>A0A7Z7MUE9</accession>
<dbReference type="PANTHER" id="PTHR30069">
    <property type="entry name" value="TONB-DEPENDENT OUTER MEMBRANE RECEPTOR"/>
    <property type="match status" value="1"/>
</dbReference>
<evidence type="ECO:0000259" key="16">
    <source>
        <dbReference type="Pfam" id="PF07715"/>
    </source>
</evidence>
<evidence type="ECO:0000256" key="1">
    <source>
        <dbReference type="ARBA" id="ARBA00004571"/>
    </source>
</evidence>
<evidence type="ECO:0000259" key="15">
    <source>
        <dbReference type="Pfam" id="PF00593"/>
    </source>
</evidence>
<dbReference type="Proteomes" id="UP000242886">
    <property type="component" value="Chromosome SDENCHOL"/>
</dbReference>